<reference evidence="1" key="2">
    <citation type="journal article" date="2017" name="Nat. Commun.">
        <title>Single-virus genomics reveals hidden cosmopolitan and abundant viruses.</title>
        <authorList>
            <person name="Martinez-Hernandez F."/>
            <person name="Fornas O."/>
            <person name="Lluesma Gomez M."/>
            <person name="Bolduc B."/>
            <person name="de la Cruz Pena M.J."/>
            <person name="Martinez J.M."/>
            <person name="Anton J."/>
            <person name="Gasol J.M."/>
            <person name="Rosselli R."/>
            <person name="Rodriguez-Valera F."/>
            <person name="Sullivan M.B."/>
            <person name="Acinas S.G."/>
            <person name="Martinez-Garcia M."/>
        </authorList>
    </citation>
    <scope>NUCLEOTIDE SEQUENCE</scope>
</reference>
<sequence>MGYLDNSSITVDAILTKKGRELLARNDGSFQITQFALGDDEIDYTLFNENHPNGTQYAAEAIENMPLIEAIPDGSNMMKSQLITLTRGQLFLPHIQVEGPTNDTITLTKGSSIPTLLQPVTHNMSGNTTDSGQEPAGYKFTIVNFLYLNDISSPDSGDVGNIAELAAYGGDVATAESVTGKTVSLLPTNEEALFPANITSLTTTLIIEGMTTGARKTIQVIINKT</sequence>
<accession>A0A218MMQ0</accession>
<evidence type="ECO:0000313" key="1">
    <source>
        <dbReference type="EMBL" id="ASF00554.1"/>
    </source>
</evidence>
<dbReference type="EMBL" id="KY052842">
    <property type="protein sequence ID" value="ASF00554.1"/>
    <property type="molecule type" value="Genomic_DNA"/>
</dbReference>
<reference evidence="1" key="1">
    <citation type="submission" date="2016-10" db="EMBL/GenBank/DDBJ databases">
        <authorList>
            <person name="Varghese N."/>
        </authorList>
    </citation>
    <scope>NUCLEOTIDE SEQUENCE</scope>
</reference>
<organism evidence="1">
    <name type="scientific">uncultured virus</name>
    <dbReference type="NCBI Taxonomy" id="340016"/>
    <lineage>
        <taxon>Viruses</taxon>
        <taxon>environmental samples</taxon>
    </lineage>
</organism>
<protein>
    <submittedName>
        <fullName evidence="1">Uncharacterized protein</fullName>
    </submittedName>
</protein>
<proteinExistence type="predicted"/>
<name>A0A218MMQ0_9VIRU</name>